<gene>
    <name evidence="2" type="ORF">NNL38_16405</name>
</gene>
<dbReference type="RefSeq" id="WP_255391511.1">
    <property type="nucleotide sequence ID" value="NZ_CP101509.1"/>
</dbReference>
<organism evidence="2 3">
    <name type="scientific">Photobacterium atrarenae</name>
    <dbReference type="NCBI Taxonomy" id="865757"/>
    <lineage>
        <taxon>Bacteria</taxon>
        <taxon>Pseudomonadati</taxon>
        <taxon>Pseudomonadota</taxon>
        <taxon>Gammaproteobacteria</taxon>
        <taxon>Vibrionales</taxon>
        <taxon>Vibrionaceae</taxon>
        <taxon>Photobacterium</taxon>
    </lineage>
</organism>
<name>A0ABY5GLP3_9GAMM</name>
<keyword evidence="1" id="KW-1133">Transmembrane helix</keyword>
<feature type="transmembrane region" description="Helical" evidence="1">
    <location>
        <begin position="21"/>
        <end position="40"/>
    </location>
</feature>
<proteinExistence type="predicted"/>
<dbReference type="EMBL" id="CP101509">
    <property type="protein sequence ID" value="UTV30167.1"/>
    <property type="molecule type" value="Genomic_DNA"/>
</dbReference>
<evidence type="ECO:0000313" key="3">
    <source>
        <dbReference type="Proteomes" id="UP001057998"/>
    </source>
</evidence>
<sequence length="128" mass="13418">MGIVAKRAGNKRAYPVKGNQYIAGNVVVMLAAGLAVPFAAASATDICAGVSTMGVDNSQLADGEQRIEVDVCEFKLRNSGDVDQSHVGSQAYFVDYDTASIDHATNTRPTAGIITQVDDDGVWVKLGV</sequence>
<keyword evidence="1" id="KW-0812">Transmembrane</keyword>
<reference evidence="2" key="1">
    <citation type="submission" date="2022-07" db="EMBL/GenBank/DDBJ databases">
        <title>Genome sequencing of Photobacterium atrarenae GJH2-4.</title>
        <authorList>
            <person name="Park S.-J."/>
        </authorList>
    </citation>
    <scope>NUCLEOTIDE SEQUENCE</scope>
    <source>
        <strain evidence="2">GJH2-4</strain>
    </source>
</reference>
<keyword evidence="3" id="KW-1185">Reference proteome</keyword>
<evidence type="ECO:0000256" key="1">
    <source>
        <dbReference type="SAM" id="Phobius"/>
    </source>
</evidence>
<protein>
    <submittedName>
        <fullName evidence="2">Uncharacterized protein</fullName>
    </submittedName>
</protein>
<keyword evidence="1" id="KW-0472">Membrane</keyword>
<accession>A0ABY5GLP3</accession>
<dbReference type="Proteomes" id="UP001057998">
    <property type="component" value="Chromosome 2"/>
</dbReference>
<evidence type="ECO:0000313" key="2">
    <source>
        <dbReference type="EMBL" id="UTV30167.1"/>
    </source>
</evidence>